<evidence type="ECO:0008006" key="6">
    <source>
        <dbReference type="Google" id="ProtNLM"/>
    </source>
</evidence>
<evidence type="ECO:0000256" key="3">
    <source>
        <dbReference type="SAM" id="SignalP"/>
    </source>
</evidence>
<evidence type="ECO:0000256" key="2">
    <source>
        <dbReference type="SAM" id="Phobius"/>
    </source>
</evidence>
<feature type="transmembrane region" description="Helical" evidence="2">
    <location>
        <begin position="155"/>
        <end position="180"/>
    </location>
</feature>
<keyword evidence="5" id="KW-1185">Reference proteome</keyword>
<evidence type="ECO:0000313" key="4">
    <source>
        <dbReference type="EMBL" id="PMD22564.1"/>
    </source>
</evidence>
<organism evidence="4 5">
    <name type="scientific">Hyaloscypha hepaticicola</name>
    <dbReference type="NCBI Taxonomy" id="2082293"/>
    <lineage>
        <taxon>Eukaryota</taxon>
        <taxon>Fungi</taxon>
        <taxon>Dikarya</taxon>
        <taxon>Ascomycota</taxon>
        <taxon>Pezizomycotina</taxon>
        <taxon>Leotiomycetes</taxon>
        <taxon>Helotiales</taxon>
        <taxon>Hyaloscyphaceae</taxon>
        <taxon>Hyaloscypha</taxon>
    </lineage>
</organism>
<sequence>MNPYKSNFNQLDSIRLLLSLVCILQLFNQASATIDITYPIAGTNYTSQPYQIQWTSDNGDPSNITIYLATYNSSNVIINELRSITWDTSSGSTYITMSEAPPKGNSWTWMFYDTGKPINLNQNEIAESAHFFFPGSLLPTVPGTTPSSSHHTISAGAAGVVGAVVTLAVVAVCLLAYIFCYRKRQRIAENVAVDPAPAAPEKSHFKPELEGREYENVASRPQPSINQEMQVSAAPFPVLSDRSELTASASARHELYGNTQGYYNPQMPISGNTSQVPRSELQTQSPQNKPLPTIKRKEIGGAWQ</sequence>
<feature type="compositionally biased region" description="Polar residues" evidence="1">
    <location>
        <begin position="260"/>
        <end position="290"/>
    </location>
</feature>
<feature type="region of interest" description="Disordered" evidence="1">
    <location>
        <begin position="260"/>
        <end position="304"/>
    </location>
</feature>
<protein>
    <recommendedName>
        <fullName evidence="6">Mid2 domain-containing protein</fullName>
    </recommendedName>
</protein>
<proteinExistence type="predicted"/>
<evidence type="ECO:0000313" key="5">
    <source>
        <dbReference type="Proteomes" id="UP000235672"/>
    </source>
</evidence>
<dbReference type="AlphaFoldDB" id="A0A2J6Q8J5"/>
<keyword evidence="2" id="KW-0812">Transmembrane</keyword>
<dbReference type="OrthoDB" id="4149469at2759"/>
<gene>
    <name evidence="4" type="ORF">NA56DRAFT_688167</name>
</gene>
<accession>A0A2J6Q8J5</accession>
<keyword evidence="3" id="KW-0732">Signal</keyword>
<feature type="signal peptide" evidence="3">
    <location>
        <begin position="1"/>
        <end position="32"/>
    </location>
</feature>
<feature type="compositionally biased region" description="Basic and acidic residues" evidence="1">
    <location>
        <begin position="295"/>
        <end position="304"/>
    </location>
</feature>
<dbReference type="Proteomes" id="UP000235672">
    <property type="component" value="Unassembled WGS sequence"/>
</dbReference>
<keyword evidence="2" id="KW-1133">Transmembrane helix</keyword>
<feature type="chain" id="PRO_5014316995" description="Mid2 domain-containing protein" evidence="3">
    <location>
        <begin position="33"/>
        <end position="304"/>
    </location>
</feature>
<dbReference type="EMBL" id="KZ613477">
    <property type="protein sequence ID" value="PMD22564.1"/>
    <property type="molecule type" value="Genomic_DNA"/>
</dbReference>
<reference evidence="4 5" key="1">
    <citation type="submission" date="2016-05" db="EMBL/GenBank/DDBJ databases">
        <title>A degradative enzymes factory behind the ericoid mycorrhizal symbiosis.</title>
        <authorList>
            <consortium name="DOE Joint Genome Institute"/>
            <person name="Martino E."/>
            <person name="Morin E."/>
            <person name="Grelet G."/>
            <person name="Kuo A."/>
            <person name="Kohler A."/>
            <person name="Daghino S."/>
            <person name="Barry K."/>
            <person name="Choi C."/>
            <person name="Cichocki N."/>
            <person name="Clum A."/>
            <person name="Copeland A."/>
            <person name="Hainaut M."/>
            <person name="Haridas S."/>
            <person name="Labutti K."/>
            <person name="Lindquist E."/>
            <person name="Lipzen A."/>
            <person name="Khouja H.-R."/>
            <person name="Murat C."/>
            <person name="Ohm R."/>
            <person name="Olson A."/>
            <person name="Spatafora J."/>
            <person name="Veneault-Fourrey C."/>
            <person name="Henrissat B."/>
            <person name="Grigoriev I."/>
            <person name="Martin F."/>
            <person name="Perotto S."/>
        </authorList>
    </citation>
    <scope>NUCLEOTIDE SEQUENCE [LARGE SCALE GENOMIC DNA]</scope>
    <source>
        <strain evidence="4 5">UAMH 7357</strain>
    </source>
</reference>
<evidence type="ECO:0000256" key="1">
    <source>
        <dbReference type="SAM" id="MobiDB-lite"/>
    </source>
</evidence>
<keyword evidence="2" id="KW-0472">Membrane</keyword>
<name>A0A2J6Q8J5_9HELO</name>